<dbReference type="AlphaFoldDB" id="F7NGM3"/>
<dbReference type="GO" id="GO:0008745">
    <property type="term" value="F:N-acetylmuramoyl-L-alanine amidase activity"/>
    <property type="evidence" value="ECO:0007669"/>
    <property type="project" value="InterPro"/>
</dbReference>
<dbReference type="PANTHER" id="PTHR11022:SF41">
    <property type="entry name" value="PEPTIDOGLYCAN-RECOGNITION PROTEIN LC-RELATED"/>
    <property type="match status" value="1"/>
</dbReference>
<dbReference type="CDD" id="cd06583">
    <property type="entry name" value="PGRP"/>
    <property type="match status" value="1"/>
</dbReference>
<dbReference type="PANTHER" id="PTHR11022">
    <property type="entry name" value="PEPTIDOGLYCAN RECOGNITION PROTEIN"/>
    <property type="match status" value="1"/>
</dbReference>
<feature type="domain" description="Peptidoglycan recognition protein family" evidence="3">
    <location>
        <begin position="233"/>
        <end position="351"/>
    </location>
</feature>
<evidence type="ECO:0000313" key="4">
    <source>
        <dbReference type="EMBL" id="EGO64827.1"/>
    </source>
</evidence>
<name>F7NGM3_9FIRM</name>
<dbReference type="GO" id="GO:0008270">
    <property type="term" value="F:zinc ion binding"/>
    <property type="evidence" value="ECO:0007669"/>
    <property type="project" value="InterPro"/>
</dbReference>
<proteinExistence type="inferred from homology"/>
<evidence type="ECO:0000313" key="5">
    <source>
        <dbReference type="Proteomes" id="UP000003240"/>
    </source>
</evidence>
<sequence length="372" mass="42171">MTITETNRKAKKTTARHTIAALIISGLCLLYTVNVGHANPGDTQQQIEDKLGLYNTVQDTGGQYWNKTQWHQRSAGLPARQFGYTASLGKLKGSLWIEYDQNMVKTEMYVLDNPIPLWKLRNSISEQYRQLAEAESLALVNRHAPDDELGIIYQDQDTHRYIMIRFQRLKEPVSKGQPTVFSINTKIRSFQVTGISPQEYIGAHKLSGKQPVALAGAKWARTDNLFRPELFFAERLVPRKRTDMIVIHHTAIENISPMGIHELHLSKGWAGIAYHHVILPDGTMQTARPEKMVGAHAYGVNPRSIGIVLVGDFNQHDPTPEQEKALIALTKKLMKRYRVRPANVVPHRKVSATDCPGKHFHWDEFMKAITSK</sequence>
<dbReference type="InterPro" id="IPR006619">
    <property type="entry name" value="PGRP_domain_met/bac"/>
</dbReference>
<dbReference type="Gene3D" id="3.40.80.10">
    <property type="entry name" value="Peptidoglycan recognition protein-like"/>
    <property type="match status" value="1"/>
</dbReference>
<dbReference type="SMART" id="SM00644">
    <property type="entry name" value="Ami_2"/>
    <property type="match status" value="1"/>
</dbReference>
<reference evidence="4 5" key="1">
    <citation type="journal article" date="2011" name="EMBO J.">
        <title>Structural diversity of bacterial flagellar motors.</title>
        <authorList>
            <person name="Chen S."/>
            <person name="Beeby M."/>
            <person name="Murphy G.E."/>
            <person name="Leadbetter J.R."/>
            <person name="Hendrixson D.R."/>
            <person name="Briegel A."/>
            <person name="Li Z."/>
            <person name="Shi J."/>
            <person name="Tocheva E.I."/>
            <person name="Muller A."/>
            <person name="Dobro M.J."/>
            <person name="Jensen G.J."/>
        </authorList>
    </citation>
    <scope>NUCLEOTIDE SEQUENCE [LARGE SCALE GENOMIC DNA]</scope>
    <source>
        <strain evidence="4 5">DSM 6540</strain>
    </source>
</reference>
<keyword evidence="5" id="KW-1185">Reference proteome</keyword>
<dbReference type="InterPro" id="IPR002502">
    <property type="entry name" value="Amidase_domain"/>
</dbReference>
<dbReference type="InterPro" id="IPR036505">
    <property type="entry name" value="Amidase/PGRP_sf"/>
</dbReference>
<dbReference type="eggNOG" id="COG3023">
    <property type="taxonomic scope" value="Bacteria"/>
</dbReference>
<dbReference type="GO" id="GO:0009253">
    <property type="term" value="P:peptidoglycan catabolic process"/>
    <property type="evidence" value="ECO:0007669"/>
    <property type="project" value="InterPro"/>
</dbReference>
<gene>
    <name evidence="4" type="ORF">ALO_06055</name>
</gene>
<organism evidence="4 5">
    <name type="scientific">Acetonema longum DSM 6540</name>
    <dbReference type="NCBI Taxonomy" id="1009370"/>
    <lineage>
        <taxon>Bacteria</taxon>
        <taxon>Bacillati</taxon>
        <taxon>Bacillota</taxon>
        <taxon>Negativicutes</taxon>
        <taxon>Acetonemataceae</taxon>
        <taxon>Acetonema</taxon>
    </lineage>
</organism>
<dbReference type="Pfam" id="PF01510">
    <property type="entry name" value="Amidase_2"/>
    <property type="match status" value="1"/>
</dbReference>
<dbReference type="EMBL" id="AFGF01000049">
    <property type="protein sequence ID" value="EGO64827.1"/>
    <property type="molecule type" value="Genomic_DNA"/>
</dbReference>
<dbReference type="InterPro" id="IPR015510">
    <property type="entry name" value="PGRP"/>
</dbReference>
<comment type="caution">
    <text evidence="4">The sequence shown here is derived from an EMBL/GenBank/DDBJ whole genome shotgun (WGS) entry which is preliminary data.</text>
</comment>
<evidence type="ECO:0000256" key="1">
    <source>
        <dbReference type="ARBA" id="ARBA00007553"/>
    </source>
</evidence>
<dbReference type="SMART" id="SM00701">
    <property type="entry name" value="PGRP"/>
    <property type="match status" value="1"/>
</dbReference>
<evidence type="ECO:0000259" key="3">
    <source>
        <dbReference type="SMART" id="SM00701"/>
    </source>
</evidence>
<feature type="domain" description="N-acetylmuramoyl-L-alanine amidase" evidence="2">
    <location>
        <begin position="233"/>
        <end position="357"/>
    </location>
</feature>
<accession>F7NGM3</accession>
<comment type="similarity">
    <text evidence="1">Belongs to the N-acetylmuramoyl-L-alanine amidase 2 family.</text>
</comment>
<dbReference type="STRING" id="1009370.ALO_06055"/>
<protein>
    <submittedName>
        <fullName evidence="4">N-acetylmuramoyl-L-alanine amidase</fullName>
    </submittedName>
</protein>
<dbReference type="Proteomes" id="UP000003240">
    <property type="component" value="Unassembled WGS sequence"/>
</dbReference>
<evidence type="ECO:0000259" key="2">
    <source>
        <dbReference type="SMART" id="SM00644"/>
    </source>
</evidence>
<dbReference type="RefSeq" id="WP_004093837.1">
    <property type="nucleotide sequence ID" value="NZ_AFGF01000049.1"/>
</dbReference>
<dbReference type="SUPFAM" id="SSF55846">
    <property type="entry name" value="N-acetylmuramoyl-L-alanine amidase-like"/>
    <property type="match status" value="1"/>
</dbReference>